<dbReference type="SUPFAM" id="SSF56281">
    <property type="entry name" value="Metallo-hydrolase/oxidoreductase"/>
    <property type="match status" value="1"/>
</dbReference>
<dbReference type="InterPro" id="IPR001279">
    <property type="entry name" value="Metallo-B-lactamas"/>
</dbReference>
<dbReference type="Pfam" id="PF00753">
    <property type="entry name" value="Lactamase_B"/>
    <property type="match status" value="1"/>
</dbReference>
<comment type="cofactor">
    <cofactor evidence="7">
        <name>Zn(2+)</name>
        <dbReference type="ChEBI" id="CHEBI:29105"/>
    </cofactor>
    <text evidence="7">Binds 2 Zn(2+) ions per subunit.</text>
</comment>
<feature type="binding site" evidence="7">
    <location>
        <position position="59"/>
    </location>
    <ligand>
        <name>Zn(2+)</name>
        <dbReference type="ChEBI" id="CHEBI:29105"/>
        <label>2</label>
    </ligand>
</feature>
<keyword evidence="4 7" id="KW-0479">Metal-binding</keyword>
<feature type="binding site" evidence="7">
    <location>
        <position position="55"/>
    </location>
    <ligand>
        <name>Zn(2+)</name>
        <dbReference type="ChEBI" id="CHEBI:29105"/>
        <label>1</label>
    </ligand>
</feature>
<evidence type="ECO:0000256" key="3">
    <source>
        <dbReference type="ARBA" id="ARBA00006759"/>
    </source>
</evidence>
<feature type="binding site" evidence="7">
    <location>
        <position position="169"/>
    </location>
    <ligand>
        <name>Zn(2+)</name>
        <dbReference type="ChEBI" id="CHEBI:29105"/>
        <label>2</label>
    </ligand>
</feature>
<comment type="similarity">
    <text evidence="3 7">Belongs to the metallo-beta-lactamase superfamily. Glyoxalase II family.</text>
</comment>
<evidence type="ECO:0000256" key="2">
    <source>
        <dbReference type="ARBA" id="ARBA00004963"/>
    </source>
</evidence>
<dbReference type="UniPathway" id="UPA00619">
    <property type="reaction ID" value="UER00676"/>
</dbReference>
<evidence type="ECO:0000313" key="9">
    <source>
        <dbReference type="EMBL" id="SFG42366.1"/>
    </source>
</evidence>
<feature type="binding site" evidence="7">
    <location>
        <position position="60"/>
    </location>
    <ligand>
        <name>Zn(2+)</name>
        <dbReference type="ChEBI" id="CHEBI:29105"/>
        <label>2</label>
    </ligand>
</feature>
<dbReference type="InterPro" id="IPR035680">
    <property type="entry name" value="Clx_II_MBL"/>
</dbReference>
<dbReference type="AlphaFoldDB" id="A0A1I2RX88"/>
<dbReference type="GO" id="GO:0019243">
    <property type="term" value="P:methylglyoxal catabolic process to D-lactate via S-lactoyl-glutathione"/>
    <property type="evidence" value="ECO:0007669"/>
    <property type="project" value="UniProtKB-UniRule"/>
</dbReference>
<name>A0A1I2RX88_9GAMM</name>
<comment type="subunit">
    <text evidence="7">Monomer.</text>
</comment>
<dbReference type="EC" id="3.1.2.6" evidence="7"/>
<feature type="binding site" evidence="7">
    <location>
        <position position="131"/>
    </location>
    <ligand>
        <name>Zn(2+)</name>
        <dbReference type="ChEBI" id="CHEBI:29105"/>
        <label>2</label>
    </ligand>
</feature>
<dbReference type="NCBIfam" id="TIGR03413">
    <property type="entry name" value="GSH_gloB"/>
    <property type="match status" value="1"/>
</dbReference>
<dbReference type="STRING" id="1045558.SAMN05216175_106222"/>
<evidence type="ECO:0000256" key="7">
    <source>
        <dbReference type="HAMAP-Rule" id="MF_01374"/>
    </source>
</evidence>
<dbReference type="Proteomes" id="UP000198623">
    <property type="component" value="Unassembled WGS sequence"/>
</dbReference>
<evidence type="ECO:0000256" key="1">
    <source>
        <dbReference type="ARBA" id="ARBA00001623"/>
    </source>
</evidence>
<dbReference type="InterPro" id="IPR036866">
    <property type="entry name" value="RibonucZ/Hydroxyglut_hydro"/>
</dbReference>
<sequence length="257" mass="28505">MFIATALPAFTDNYIWMLTTENSTGMVVVDPGDADVVIQAIKTNQKPLAAILLTHHHPDHTGGVKQLTEMYSIPVYGPANSPFKDISHPLTDQMEINILGETLIVKEVPGHTLDHICYFQPTATPQLFCGDTLFLAGCGRLFEGSAAQMLDNMHYFTSLPANTNIYCTHEYSLANLAFAAAVEPNNNDIQQATEKCRMLRAANQPTLPSNIAQELKINPFMRSNNQQVQIAAQGYKKTSINSELDTFTAIREWKNNF</sequence>
<gene>
    <name evidence="7" type="primary">gloB</name>
    <name evidence="9" type="ORF">SAMN05216175_106222</name>
</gene>
<dbReference type="EMBL" id="FOOU01000006">
    <property type="protein sequence ID" value="SFG42366.1"/>
    <property type="molecule type" value="Genomic_DNA"/>
</dbReference>
<protein>
    <recommendedName>
        <fullName evidence="7">Hydroxyacylglutathione hydrolase</fullName>
        <ecNumber evidence="7">3.1.2.6</ecNumber>
    </recommendedName>
    <alternativeName>
        <fullName evidence="7">Glyoxalase II</fullName>
        <shortName evidence="7">Glx II</shortName>
    </alternativeName>
</protein>
<evidence type="ECO:0000259" key="8">
    <source>
        <dbReference type="SMART" id="SM00849"/>
    </source>
</evidence>
<dbReference type="PANTHER" id="PTHR43705:SF1">
    <property type="entry name" value="HYDROXYACYLGLUTATHIONE HYDROLASE GLOB"/>
    <property type="match status" value="1"/>
</dbReference>
<feature type="domain" description="Metallo-beta-lactamase" evidence="8">
    <location>
        <begin position="12"/>
        <end position="169"/>
    </location>
</feature>
<comment type="catalytic activity">
    <reaction evidence="1 7">
        <text>an S-(2-hydroxyacyl)glutathione + H2O = a 2-hydroxy carboxylate + glutathione + H(+)</text>
        <dbReference type="Rhea" id="RHEA:21864"/>
        <dbReference type="ChEBI" id="CHEBI:15377"/>
        <dbReference type="ChEBI" id="CHEBI:15378"/>
        <dbReference type="ChEBI" id="CHEBI:57925"/>
        <dbReference type="ChEBI" id="CHEBI:58896"/>
        <dbReference type="ChEBI" id="CHEBI:71261"/>
        <dbReference type="EC" id="3.1.2.6"/>
    </reaction>
</comment>
<proteinExistence type="inferred from homology"/>
<dbReference type="CDD" id="cd07723">
    <property type="entry name" value="hydroxyacylglutathione_hydrolase_MBL-fold"/>
    <property type="match status" value="1"/>
</dbReference>
<dbReference type="Pfam" id="PF16123">
    <property type="entry name" value="HAGH_C"/>
    <property type="match status" value="1"/>
</dbReference>
<dbReference type="PIRSF" id="PIRSF005457">
    <property type="entry name" value="Glx"/>
    <property type="match status" value="1"/>
</dbReference>
<keyword evidence="5 7" id="KW-0378">Hydrolase</keyword>
<evidence type="ECO:0000256" key="6">
    <source>
        <dbReference type="ARBA" id="ARBA00022833"/>
    </source>
</evidence>
<evidence type="ECO:0000313" key="10">
    <source>
        <dbReference type="Proteomes" id="UP000198623"/>
    </source>
</evidence>
<keyword evidence="6 7" id="KW-0862">Zinc</keyword>
<organism evidence="9 10">
    <name type="scientific">Neptunomonas qingdaonensis</name>
    <dbReference type="NCBI Taxonomy" id="1045558"/>
    <lineage>
        <taxon>Bacteria</taxon>
        <taxon>Pseudomonadati</taxon>
        <taxon>Pseudomonadota</taxon>
        <taxon>Gammaproteobacteria</taxon>
        <taxon>Oceanospirillales</taxon>
        <taxon>Oceanospirillaceae</taxon>
        <taxon>Neptunomonas</taxon>
    </lineage>
</organism>
<feature type="binding site" evidence="7">
    <location>
        <position position="57"/>
    </location>
    <ligand>
        <name>Zn(2+)</name>
        <dbReference type="ChEBI" id="CHEBI:29105"/>
        <label>1</label>
    </ligand>
</feature>
<dbReference type="RefSeq" id="WP_090728043.1">
    <property type="nucleotide sequence ID" value="NZ_FOOU01000006.1"/>
</dbReference>
<dbReference type="OrthoDB" id="9802248at2"/>
<dbReference type="HAMAP" id="MF_01374">
    <property type="entry name" value="Glyoxalase_2"/>
    <property type="match status" value="1"/>
</dbReference>
<dbReference type="GO" id="GO:0046872">
    <property type="term" value="F:metal ion binding"/>
    <property type="evidence" value="ECO:0007669"/>
    <property type="project" value="UniProtKB-KW"/>
</dbReference>
<accession>A0A1I2RX88</accession>
<evidence type="ECO:0000256" key="5">
    <source>
        <dbReference type="ARBA" id="ARBA00022801"/>
    </source>
</evidence>
<dbReference type="InterPro" id="IPR050110">
    <property type="entry name" value="Glyoxalase_II_hydrolase"/>
</dbReference>
<dbReference type="SMART" id="SM00849">
    <property type="entry name" value="Lactamase_B"/>
    <property type="match status" value="1"/>
</dbReference>
<dbReference type="InterPro" id="IPR032282">
    <property type="entry name" value="HAGH_C"/>
</dbReference>
<evidence type="ECO:0000256" key="4">
    <source>
        <dbReference type="ARBA" id="ARBA00022723"/>
    </source>
</evidence>
<feature type="binding site" evidence="7">
    <location>
        <position position="131"/>
    </location>
    <ligand>
        <name>Zn(2+)</name>
        <dbReference type="ChEBI" id="CHEBI:29105"/>
        <label>1</label>
    </ligand>
</feature>
<dbReference type="InterPro" id="IPR017782">
    <property type="entry name" value="Hydroxyacylglutathione_Hdrlase"/>
</dbReference>
<comment type="pathway">
    <text evidence="2 7">Secondary metabolite metabolism; methylglyoxal degradation; (R)-lactate from methylglyoxal: step 2/2.</text>
</comment>
<dbReference type="Gene3D" id="3.60.15.10">
    <property type="entry name" value="Ribonuclease Z/Hydroxyacylglutathione hydrolase-like"/>
    <property type="match status" value="1"/>
</dbReference>
<keyword evidence="10" id="KW-1185">Reference proteome</keyword>
<dbReference type="PANTHER" id="PTHR43705">
    <property type="entry name" value="HYDROXYACYLGLUTATHIONE HYDROLASE"/>
    <property type="match status" value="1"/>
</dbReference>
<feature type="binding site" evidence="7">
    <location>
        <position position="111"/>
    </location>
    <ligand>
        <name>Zn(2+)</name>
        <dbReference type="ChEBI" id="CHEBI:29105"/>
        <label>1</label>
    </ligand>
</feature>
<dbReference type="GO" id="GO:0004416">
    <property type="term" value="F:hydroxyacylglutathione hydrolase activity"/>
    <property type="evidence" value="ECO:0007669"/>
    <property type="project" value="UniProtKB-UniRule"/>
</dbReference>
<comment type="function">
    <text evidence="7">Thiolesterase that catalyzes the hydrolysis of S-D-lactoyl-glutathione to form glutathione and D-lactic acid.</text>
</comment>
<reference evidence="10" key="1">
    <citation type="submission" date="2016-10" db="EMBL/GenBank/DDBJ databases">
        <authorList>
            <person name="Varghese N."/>
            <person name="Submissions S."/>
        </authorList>
    </citation>
    <scope>NUCLEOTIDE SEQUENCE [LARGE SCALE GENOMIC DNA]</scope>
    <source>
        <strain evidence="10">CGMCC 1.10971</strain>
    </source>
</reference>